<dbReference type="EMBL" id="JFHR01000011">
    <property type="protein sequence ID" value="KEQ54275.1"/>
    <property type="molecule type" value="Genomic_DNA"/>
</dbReference>
<accession>A0A081RGF2</accession>
<dbReference type="Gene3D" id="3.40.50.300">
    <property type="entry name" value="P-loop containing nucleotide triphosphate hydrolases"/>
    <property type="match status" value="1"/>
</dbReference>
<dbReference type="OrthoDB" id="9800698at2"/>
<dbReference type="PANTHER" id="PTHR12788:SF10">
    <property type="entry name" value="PROTEIN-TYROSINE SULFOTRANSFERASE"/>
    <property type="match status" value="1"/>
</dbReference>
<evidence type="ECO:0000313" key="3">
    <source>
        <dbReference type="Proteomes" id="UP000028411"/>
    </source>
</evidence>
<comment type="caution">
    <text evidence="2">The sequence shown here is derived from an EMBL/GenBank/DDBJ whole genome shotgun (WGS) entry which is preliminary data.</text>
</comment>
<dbReference type="Pfam" id="PF14559">
    <property type="entry name" value="TPR_19"/>
    <property type="match status" value="1"/>
</dbReference>
<evidence type="ECO:0000313" key="2">
    <source>
        <dbReference type="EMBL" id="KEQ54275.1"/>
    </source>
</evidence>
<dbReference type="Pfam" id="PF13469">
    <property type="entry name" value="Sulfotransfer_3"/>
    <property type="match status" value="1"/>
</dbReference>
<sequence>MRGESYSSIRQALAQDAAQALALCLDRLEQSAGDAELHRLAARALRALNRDAEAERHEAAAIDAAATDPVLQQAAIALLDNRLNQAEPILRGRLRDNPFDVAAIRMLAELAGRIGRNADAEKLLRRALELAPGFTAARANLATALHRQNKTAQALEELDRLQDQSNPVHANLRAAVLGRLGDFDEAITLYERILDQAASQPKIWMSYGHALKTVGRTADSVAAYRRATALRPAFGEAWWSIANLKTAAFDAADIAAMQDALRDAQASAEDRFHLHFALGKAKSDQGEAEAAFVHYAEANRLRRLSQPYEAARTTRAVDAAIDLFTPDFFAERKGMGNPAPDPIFIVGLPRAGSTLVEQILSSHSQVEGTMELPDLPALVAELRQEGDWPTLLRDLDPTRLRALGQAYIDRTRIQRREGRPYFIDKLPNNWLHAGLIHLILPHARIVDARRHPLDCGYSNFRQHFARGQAFSYDLGDIGHYYADYVRLMAHVDAVLPGRVHRVVHERLLDDPEGEVRALLAALGLPFEEACLNFHQNRRAVRTASSEQVRRPINRDGEGQWRAVEAQLQPLIAALGPVLDSYPDAP</sequence>
<dbReference type="eggNOG" id="COG0457">
    <property type="taxonomic scope" value="Bacteria"/>
</dbReference>
<dbReference type="PANTHER" id="PTHR12788">
    <property type="entry name" value="PROTEIN-TYROSINE SULFOTRANSFERASE 2"/>
    <property type="match status" value="1"/>
</dbReference>
<dbReference type="InterPro" id="IPR011990">
    <property type="entry name" value="TPR-like_helical_dom_sf"/>
</dbReference>
<dbReference type="AlphaFoldDB" id="A0A081RGF2"/>
<gene>
    <name evidence="2" type="ORF">BV95_01340</name>
</gene>
<dbReference type="SUPFAM" id="SSF48452">
    <property type="entry name" value="TPR-like"/>
    <property type="match status" value="1"/>
</dbReference>
<protein>
    <submittedName>
        <fullName evidence="2">Sulfotransferase</fullName>
    </submittedName>
</protein>
<dbReference type="Proteomes" id="UP000028411">
    <property type="component" value="Unassembled WGS sequence"/>
</dbReference>
<organism evidence="2 3">
    <name type="scientific">Sphingobium chlorophenolicum</name>
    <dbReference type="NCBI Taxonomy" id="46429"/>
    <lineage>
        <taxon>Bacteria</taxon>
        <taxon>Pseudomonadati</taxon>
        <taxon>Pseudomonadota</taxon>
        <taxon>Alphaproteobacteria</taxon>
        <taxon>Sphingomonadales</taxon>
        <taxon>Sphingomonadaceae</taxon>
        <taxon>Sphingobium</taxon>
    </lineage>
</organism>
<keyword evidence="1 2" id="KW-0808">Transferase</keyword>
<name>A0A081RGF2_SPHCR</name>
<dbReference type="SUPFAM" id="SSF52540">
    <property type="entry name" value="P-loop containing nucleoside triphosphate hydrolases"/>
    <property type="match status" value="1"/>
</dbReference>
<dbReference type="PATRIC" id="fig|46429.4.peg.1304"/>
<evidence type="ECO:0000256" key="1">
    <source>
        <dbReference type="ARBA" id="ARBA00022679"/>
    </source>
</evidence>
<dbReference type="Pfam" id="PF13432">
    <property type="entry name" value="TPR_16"/>
    <property type="match status" value="1"/>
</dbReference>
<proteinExistence type="predicted"/>
<dbReference type="SMART" id="SM00028">
    <property type="entry name" value="TPR"/>
    <property type="match status" value="3"/>
</dbReference>
<dbReference type="RefSeq" id="WP_037449041.1">
    <property type="nucleotide sequence ID" value="NZ_JFHR01000011.1"/>
</dbReference>
<dbReference type="InterPro" id="IPR026634">
    <property type="entry name" value="TPST-like"/>
</dbReference>
<reference evidence="2 3" key="1">
    <citation type="submission" date="2014-02" db="EMBL/GenBank/DDBJ databases">
        <title>Whole genome sequence of Sphingobium chlorophenolicum NBRC 16172.</title>
        <authorList>
            <person name="Gan H.M."/>
            <person name="Gan H.Y."/>
            <person name="Chew T.H."/>
            <person name="Savka M.A."/>
        </authorList>
    </citation>
    <scope>NUCLEOTIDE SEQUENCE [LARGE SCALE GENOMIC DNA]</scope>
    <source>
        <strain evidence="2 3">NBRC 16172</strain>
    </source>
</reference>
<dbReference type="Gene3D" id="1.25.40.10">
    <property type="entry name" value="Tetratricopeptide repeat domain"/>
    <property type="match status" value="2"/>
</dbReference>
<dbReference type="InterPro" id="IPR027417">
    <property type="entry name" value="P-loop_NTPase"/>
</dbReference>
<dbReference type="InterPro" id="IPR019734">
    <property type="entry name" value="TPR_rpt"/>
</dbReference>
<dbReference type="GO" id="GO:0008476">
    <property type="term" value="F:protein-tyrosine sulfotransferase activity"/>
    <property type="evidence" value="ECO:0007669"/>
    <property type="project" value="InterPro"/>
</dbReference>